<sequence length="125" mass="13754">RGGPQFDSQKAGAFDWNQAIHPEVNAAELFKVNAEQAKAYRALGFGAVLTQQPDGLMRGTAALVSLNSDRKENEVLLLDRAASGLSFDKGTSTQDYPSSLMGSIALLRQTYLDAQWNQRNPRREQ</sequence>
<feature type="non-terminal residue" evidence="1">
    <location>
        <position position="1"/>
    </location>
</feature>
<dbReference type="Gene3D" id="3.20.20.140">
    <property type="entry name" value="Metal-dependent hydrolases"/>
    <property type="match status" value="1"/>
</dbReference>
<protein>
    <submittedName>
        <fullName evidence="1">Uncharacterized protein</fullName>
    </submittedName>
</protein>
<feature type="non-terminal residue" evidence="1">
    <location>
        <position position="125"/>
    </location>
</feature>
<proteinExistence type="predicted"/>
<evidence type="ECO:0000313" key="1">
    <source>
        <dbReference type="EMBL" id="GFD49030.1"/>
    </source>
</evidence>
<dbReference type="AlphaFoldDB" id="A0A699WS07"/>
<organism evidence="1">
    <name type="scientific">Tanacetum cinerariifolium</name>
    <name type="common">Dalmatian daisy</name>
    <name type="synonym">Chrysanthemum cinerariifolium</name>
    <dbReference type="NCBI Taxonomy" id="118510"/>
    <lineage>
        <taxon>Eukaryota</taxon>
        <taxon>Viridiplantae</taxon>
        <taxon>Streptophyta</taxon>
        <taxon>Embryophyta</taxon>
        <taxon>Tracheophyta</taxon>
        <taxon>Spermatophyta</taxon>
        <taxon>Magnoliopsida</taxon>
        <taxon>eudicotyledons</taxon>
        <taxon>Gunneridae</taxon>
        <taxon>Pentapetalae</taxon>
        <taxon>asterids</taxon>
        <taxon>campanulids</taxon>
        <taxon>Asterales</taxon>
        <taxon>Asteraceae</taxon>
        <taxon>Asteroideae</taxon>
        <taxon>Anthemideae</taxon>
        <taxon>Anthemidinae</taxon>
        <taxon>Tanacetum</taxon>
    </lineage>
</organism>
<accession>A0A699WS07</accession>
<comment type="caution">
    <text evidence="1">The sequence shown here is derived from an EMBL/GenBank/DDBJ whole genome shotgun (WGS) entry which is preliminary data.</text>
</comment>
<dbReference type="EMBL" id="BKCJ011734444">
    <property type="protein sequence ID" value="GFD49030.1"/>
    <property type="molecule type" value="Genomic_DNA"/>
</dbReference>
<reference evidence="1" key="1">
    <citation type="journal article" date="2019" name="Sci. Rep.">
        <title>Draft genome of Tanacetum cinerariifolium, the natural source of mosquito coil.</title>
        <authorList>
            <person name="Yamashiro T."/>
            <person name="Shiraishi A."/>
            <person name="Satake H."/>
            <person name="Nakayama K."/>
        </authorList>
    </citation>
    <scope>NUCLEOTIDE SEQUENCE</scope>
</reference>
<name>A0A699WS07_TANCI</name>
<gene>
    <name evidence="1" type="ORF">Tci_920999</name>
</gene>